<accession>A0ABN9G587</accession>
<keyword evidence="2" id="KW-1185">Reference proteome</keyword>
<organism evidence="1 2">
    <name type="scientific">Staurois parvus</name>
    <dbReference type="NCBI Taxonomy" id="386267"/>
    <lineage>
        <taxon>Eukaryota</taxon>
        <taxon>Metazoa</taxon>
        <taxon>Chordata</taxon>
        <taxon>Craniata</taxon>
        <taxon>Vertebrata</taxon>
        <taxon>Euteleostomi</taxon>
        <taxon>Amphibia</taxon>
        <taxon>Batrachia</taxon>
        <taxon>Anura</taxon>
        <taxon>Neobatrachia</taxon>
        <taxon>Ranoidea</taxon>
        <taxon>Ranidae</taxon>
        <taxon>Staurois</taxon>
    </lineage>
</organism>
<gene>
    <name evidence="1" type="ORF">SPARVUS_LOCUS13422388</name>
</gene>
<comment type="caution">
    <text evidence="1">The sequence shown here is derived from an EMBL/GenBank/DDBJ whole genome shotgun (WGS) entry which is preliminary data.</text>
</comment>
<proteinExistence type="predicted"/>
<sequence>MASPPCLCVLPGRAQHRVPVPAVSSVRGPGHVITDWPISDHYV</sequence>
<dbReference type="EMBL" id="CATNWA010017938">
    <property type="protein sequence ID" value="CAI9604144.1"/>
    <property type="molecule type" value="Genomic_DNA"/>
</dbReference>
<dbReference type="Proteomes" id="UP001162483">
    <property type="component" value="Unassembled WGS sequence"/>
</dbReference>
<evidence type="ECO:0000313" key="2">
    <source>
        <dbReference type="Proteomes" id="UP001162483"/>
    </source>
</evidence>
<evidence type="ECO:0000313" key="1">
    <source>
        <dbReference type="EMBL" id="CAI9604144.1"/>
    </source>
</evidence>
<protein>
    <submittedName>
        <fullName evidence="1">Uncharacterized protein</fullName>
    </submittedName>
</protein>
<name>A0ABN9G587_9NEOB</name>
<reference evidence="1" key="1">
    <citation type="submission" date="2023-05" db="EMBL/GenBank/DDBJ databases">
        <authorList>
            <person name="Stuckert A."/>
        </authorList>
    </citation>
    <scope>NUCLEOTIDE SEQUENCE</scope>
</reference>